<dbReference type="OrthoDB" id="10267539at2759"/>
<dbReference type="Gene3D" id="3.10.310.10">
    <property type="entry name" value="Diaminopimelate Epimerase, Chain A, domain 1"/>
    <property type="match status" value="2"/>
</dbReference>
<dbReference type="AlphaFoldDB" id="A0A167RTM6"/>
<dbReference type="EMBL" id="AZHD01000011">
    <property type="protein sequence ID" value="OAA58927.1"/>
    <property type="molecule type" value="Genomic_DNA"/>
</dbReference>
<name>A0A167RTM6_9HYPO</name>
<dbReference type="Proteomes" id="UP000076874">
    <property type="component" value="Unassembled WGS sequence"/>
</dbReference>
<keyword evidence="4" id="KW-1185">Reference proteome</keyword>
<proteinExistence type="inferred from homology"/>
<evidence type="ECO:0000256" key="2">
    <source>
        <dbReference type="ARBA" id="ARBA00023235"/>
    </source>
</evidence>
<gene>
    <name evidence="3" type="ORF">SPI_06129</name>
</gene>
<dbReference type="SUPFAM" id="SSF54506">
    <property type="entry name" value="Diaminopimelate epimerase-like"/>
    <property type="match status" value="2"/>
</dbReference>
<dbReference type="InterPro" id="IPR007400">
    <property type="entry name" value="PrpF-like"/>
</dbReference>
<dbReference type="STRING" id="1081102.A0A167RTM6"/>
<organism evidence="3 4">
    <name type="scientific">Niveomyces insectorum RCEF 264</name>
    <dbReference type="NCBI Taxonomy" id="1081102"/>
    <lineage>
        <taxon>Eukaryota</taxon>
        <taxon>Fungi</taxon>
        <taxon>Dikarya</taxon>
        <taxon>Ascomycota</taxon>
        <taxon>Pezizomycotina</taxon>
        <taxon>Sordariomycetes</taxon>
        <taxon>Hypocreomycetidae</taxon>
        <taxon>Hypocreales</taxon>
        <taxon>Cordycipitaceae</taxon>
        <taxon>Niveomyces</taxon>
    </lineage>
</organism>
<comment type="caution">
    <text evidence="3">The sequence shown here is derived from an EMBL/GenBank/DDBJ whole genome shotgun (WGS) entry which is preliminary data.</text>
</comment>
<sequence>MSSKTALTMKSLLIATAAGGSTRRHRLPAVLMRAGTSRGLFLHRRDMPQSETDWGPVLVAAMGSRNNDPRQLEGVGGATSTTSKVVVVNPSTRPGIDVDYTFVQVAVGAEVVDMTGNCGNMASGIAAFALDEGLVTAKPGCTETTVRIYNTNTQVIIEETIQVDLATGLFREDGEYRISGVKSSGSLVKVKFVSPGGSMTGKTFPTGHRQEIIRVSDGSLQFEVSATLIDVSNPFVFVDAKTMPAAYHAQDANAEEALAIIESIRRQASVMYGFAANTETAGLQRGTPKISLLSPADDVAHSSASGLGAPAVADIRVLSYSMGKVHPSFQLTGAVCLGAATCLEGTVAAAVLAEKRTRLPPTPPGPISPNGSPAKDIALEVANKVLENVASETGRKIVIQHRSGTLDVEVDIADGGQDAAGVTVYRTAKRVFEGCIYV</sequence>
<dbReference type="GO" id="GO:0016853">
    <property type="term" value="F:isomerase activity"/>
    <property type="evidence" value="ECO:0007669"/>
    <property type="project" value="UniProtKB-KW"/>
</dbReference>
<evidence type="ECO:0000256" key="1">
    <source>
        <dbReference type="ARBA" id="ARBA00007673"/>
    </source>
</evidence>
<comment type="similarity">
    <text evidence="1">Belongs to the PrpF family.</text>
</comment>
<protein>
    <submittedName>
        <fullName evidence="3">PrpF protein</fullName>
    </submittedName>
</protein>
<dbReference type="PANTHER" id="PTHR43709">
    <property type="entry name" value="ACONITATE ISOMERASE-RELATED"/>
    <property type="match status" value="1"/>
</dbReference>
<keyword evidence="2" id="KW-0413">Isomerase</keyword>
<dbReference type="PANTHER" id="PTHR43709:SF2">
    <property type="entry name" value="DUF453 DOMAIN PROTEIN (AFU_ORTHOLOGUE AFUA_6G00360)"/>
    <property type="match status" value="1"/>
</dbReference>
<accession>A0A167RTM6</accession>
<evidence type="ECO:0000313" key="3">
    <source>
        <dbReference type="EMBL" id="OAA58927.1"/>
    </source>
</evidence>
<reference evidence="3 4" key="1">
    <citation type="journal article" date="2016" name="Genome Biol. Evol.">
        <title>Divergent and convergent evolution of fungal pathogenicity.</title>
        <authorList>
            <person name="Shang Y."/>
            <person name="Xiao G."/>
            <person name="Zheng P."/>
            <person name="Cen K."/>
            <person name="Zhan S."/>
            <person name="Wang C."/>
        </authorList>
    </citation>
    <scope>NUCLEOTIDE SEQUENCE [LARGE SCALE GENOMIC DNA]</scope>
    <source>
        <strain evidence="3 4">RCEF 264</strain>
    </source>
</reference>
<evidence type="ECO:0000313" key="4">
    <source>
        <dbReference type="Proteomes" id="UP000076874"/>
    </source>
</evidence>
<dbReference type="Pfam" id="PF04303">
    <property type="entry name" value="PrpF"/>
    <property type="match status" value="1"/>
</dbReference>